<feature type="compositionally biased region" description="Acidic residues" evidence="1">
    <location>
        <begin position="131"/>
        <end position="157"/>
    </location>
</feature>
<feature type="region of interest" description="Disordered" evidence="1">
    <location>
        <begin position="1"/>
        <end position="213"/>
    </location>
</feature>
<dbReference type="Proteomes" id="UP000812966">
    <property type="component" value="Unassembled WGS sequence"/>
</dbReference>
<dbReference type="PANTHER" id="PTHR34066">
    <property type="entry name" value="GROWTH FACTOR 2"/>
    <property type="match status" value="1"/>
</dbReference>
<sequence>MAKKTSKAGPSAASAPPKASNNNDFDIDDIFSGKPLKTKPAPVASSSSSKTKAVDTSSTNKAKKDKKKKKKAVGDGKEEVQAGAVNGVKGKRKAESDGIVDSATQSKKTKTTSETKPSKPSKSIPKKLSNDDDEDDEEDLNEDYTDEDDDDDEDDEPSTPKVVEVLDPSAVSRSKVKQALQPPPSRSKLKGGRREVDVEEEMFRDSRGDGPRRQTEEGFMIFKEAELDIDPEAGGTELCPFDCECCEFQRYFLSCHLAKYHIEGTGLIWAHEYPCAVCKSGIIGF</sequence>
<accession>A0A8K0JE93</accession>
<comment type="caution">
    <text evidence="2">The sequence shown here is derived from an EMBL/GenBank/DDBJ whole genome shotgun (WGS) entry which is preliminary data.</text>
</comment>
<dbReference type="AlphaFoldDB" id="A0A8K0JE93"/>
<feature type="compositionally biased region" description="Low complexity" evidence="1">
    <location>
        <begin position="7"/>
        <end position="24"/>
    </location>
</feature>
<evidence type="ECO:0000256" key="1">
    <source>
        <dbReference type="SAM" id="MobiDB-lite"/>
    </source>
</evidence>
<name>A0A8K0JE93_9TREE</name>
<protein>
    <submittedName>
        <fullName evidence="2">Uncharacterized protein</fullName>
    </submittedName>
</protein>
<feature type="compositionally biased region" description="Basic and acidic residues" evidence="1">
    <location>
        <begin position="192"/>
        <end position="213"/>
    </location>
</feature>
<gene>
    <name evidence="2" type="ORF">FFLO_07038</name>
</gene>
<keyword evidence="3" id="KW-1185">Reference proteome</keyword>
<evidence type="ECO:0000313" key="3">
    <source>
        <dbReference type="Proteomes" id="UP000812966"/>
    </source>
</evidence>
<organism evidence="2 3">
    <name type="scientific">Filobasidium floriforme</name>
    <dbReference type="NCBI Taxonomy" id="5210"/>
    <lineage>
        <taxon>Eukaryota</taxon>
        <taxon>Fungi</taxon>
        <taxon>Dikarya</taxon>
        <taxon>Basidiomycota</taxon>
        <taxon>Agaricomycotina</taxon>
        <taxon>Tremellomycetes</taxon>
        <taxon>Filobasidiales</taxon>
        <taxon>Filobasidiaceae</taxon>
        <taxon>Filobasidium</taxon>
    </lineage>
</organism>
<feature type="compositionally biased region" description="Low complexity" evidence="1">
    <location>
        <begin position="38"/>
        <end position="59"/>
    </location>
</feature>
<dbReference type="EMBL" id="JABELV010000322">
    <property type="protein sequence ID" value="KAG7527337.1"/>
    <property type="molecule type" value="Genomic_DNA"/>
</dbReference>
<feature type="compositionally biased region" description="Low complexity" evidence="1">
    <location>
        <begin position="118"/>
        <end position="127"/>
    </location>
</feature>
<evidence type="ECO:0000313" key="2">
    <source>
        <dbReference type="EMBL" id="KAG7527337.1"/>
    </source>
</evidence>
<proteinExistence type="predicted"/>
<reference evidence="2" key="1">
    <citation type="submission" date="2020-04" db="EMBL/GenBank/DDBJ databases">
        <title>Analysis of mating type loci in Filobasidium floriforme.</title>
        <authorList>
            <person name="Nowrousian M."/>
        </authorList>
    </citation>
    <scope>NUCLEOTIDE SEQUENCE</scope>
    <source>
        <strain evidence="2">CBS 6242</strain>
    </source>
</reference>
<dbReference type="Pfam" id="PF08576">
    <property type="entry name" value="DUF1764"/>
    <property type="match status" value="1"/>
</dbReference>
<dbReference type="PANTHER" id="PTHR34066:SF1">
    <property type="entry name" value="DUF1764 FAMILY PROTEIN"/>
    <property type="match status" value="1"/>
</dbReference>
<feature type="compositionally biased region" description="Basic residues" evidence="1">
    <location>
        <begin position="61"/>
        <end position="71"/>
    </location>
</feature>
<dbReference type="InterPro" id="IPR013885">
    <property type="entry name" value="DUF1764_euk"/>
</dbReference>